<organism evidence="2">
    <name type="scientific">Paragavialidium sichuanense</name>
    <dbReference type="NCBI Taxonomy" id="2793213"/>
    <lineage>
        <taxon>Eukaryota</taxon>
        <taxon>Metazoa</taxon>
        <taxon>Ecdysozoa</taxon>
        <taxon>Arthropoda</taxon>
        <taxon>Hexapoda</taxon>
        <taxon>Insecta</taxon>
        <taxon>Pterygota</taxon>
        <taxon>Neoptera</taxon>
        <taxon>Polyneoptera</taxon>
        <taxon>Orthoptera</taxon>
        <taxon>Caelifera</taxon>
        <taxon>Acrididea</taxon>
        <taxon>Tetrigoidea</taxon>
        <taxon>Tetrigidae</taxon>
        <taxon>Scelimeninae</taxon>
        <taxon>Paragavialidium</taxon>
    </lineage>
</organism>
<keyword evidence="1" id="KW-0472">Membrane</keyword>
<keyword evidence="1" id="KW-1133">Transmembrane helix</keyword>
<evidence type="ECO:0000256" key="1">
    <source>
        <dbReference type="SAM" id="Phobius"/>
    </source>
</evidence>
<reference evidence="2" key="1">
    <citation type="submission" date="2020-03" db="EMBL/GenBank/DDBJ databases">
        <title>The mitochondrial genomes of eight Scelimeninae species (Orthoptera: Tetrigoidea): deep insights into structural characteristics and phylogenetic implications.</title>
        <authorList>
            <person name="Li R."/>
            <person name="Li X.-D."/>
        </authorList>
    </citation>
    <scope>NUCLEOTIDE SEQUENCE</scope>
</reference>
<dbReference type="EMBL" id="MT162549">
    <property type="protein sequence ID" value="QPK42141.1"/>
    <property type="molecule type" value="Genomic_DNA"/>
</dbReference>
<accession>A0A7T0II83</accession>
<sequence length="52" mass="6355">MPQMSNLWWLPLIIYFSVLLFVMSTIIFTFMSKFKIYSKKANLKASFNNWKW</sequence>
<geneLocation type="mitochondrion" evidence="2"/>
<keyword evidence="1" id="KW-0812">Transmembrane</keyword>
<dbReference type="AlphaFoldDB" id="A0A7T0II83"/>
<name>A0A7T0II83_9ORTH</name>
<protein>
    <submittedName>
        <fullName evidence="2">ATP synthase F0 subunit 8</fullName>
    </submittedName>
</protein>
<evidence type="ECO:0000313" key="2">
    <source>
        <dbReference type="EMBL" id="QPK42141.1"/>
    </source>
</evidence>
<keyword evidence="2" id="KW-0496">Mitochondrion</keyword>
<feature type="transmembrane region" description="Helical" evidence="1">
    <location>
        <begin position="12"/>
        <end position="31"/>
    </location>
</feature>
<gene>
    <name evidence="2" type="primary">ATP8</name>
</gene>
<proteinExistence type="predicted"/>